<dbReference type="InterPro" id="IPR000477">
    <property type="entry name" value="RT_dom"/>
</dbReference>
<sequence>MQPSRDGETLTVTHPPPETFQCTEEGCRNSYKTSNWTASRQSLIRHLEKEHSITITSTKNICIRCNLDMGLRPTLHQCQNAGGENDPPPVTTPTERHRHVCGQCDETFPSRKGLDNHTTKHRRDQIRLATNATPSTVPSTSTERPRSTRARTNQARLVMPTTPAINEPPSARAETSNPVNDDNQTTPWGPLLRTSPSLLSLVNQHGNNTTPQQTTRPVNLAQYVFESEPNSPAVSAAPVVTVESSSSSPETDIEIDIETVENMDGANEHPINQVSPLAPNHINTNDESVIHQYLTRLVSVHTSPCSDENWDEFNTILEEMTASARTELKIQPRSNSTARAPAQIEDCKYMQKLYRRNRRRAIRLITEGETTPCPVSPPAVEEFFRNRRAPKHMDPTFYQIGDNSTPVKVEEFTPTEVAKRLRKFENTAPGDDQLTYGHWRSLDPNCTVLTRICNICLQYKRIPKSWKTSQTILIHKKGDPLNLANWRPISILRTLYKLYSGLLTTRVTDWILKNTILSPAQKGFMPFDGVFEHNFILQKYMKDAKFAGKDIFIAWLDFADAFGSVPHDAPVAALTHYGAGDDICEIVRDMYTDTSTSFSTALGITNPIHIQSGVHQGDPLSGILFNLVINPVIERASCNTNNRHTILAFADDVTPLAEEKEELQERINTICRESARLSINPNISKCVTLHLTGKTPVGTRPTTFEINGQPLKYLEEGEATKYLGKPTGFMNITPDSTVQGYINFGTKIMQSRLAPWQKLDAMKTFFYSSLVFAMRTGQLQKSDWREVDEALRSQFKQILFLPSNATNDYLYGSTKGGACNIPIAAEDSDIFHVDNAFKLITSLDSLLAEMAYDDLFMTVRNRLKREPTHDEINLYMSGSNEGVFRVGSNAYQNSWTRARAASRRLKVTWELNKNPDSIKIGETKINPANRRIVAQLIRNYFRAQRDTTLQALPNQGKVMECVAEASASHSFLRSGSFVRFADWRFIHRARLNLVPLNGMPWRAPTENKQCRRCGCPNETLPHVVDHCMVHSRGYTKRHDAIVERIKVAAEKEFIKIGENTEVDNSGLRPDLVIRKGRNAFIIDVTIPFDNRLEALTAAAEVKRLKYADLAERLKQQYNYKTATVIPFVVGALGSWYPGNDAFMKKLCAKSYASLMRRLCVTDVIRWTRDIYIEHITGKQQYTD</sequence>
<evidence type="ECO:0000256" key="1">
    <source>
        <dbReference type="PROSITE-ProRule" id="PRU00042"/>
    </source>
</evidence>
<evidence type="ECO:0000313" key="5">
    <source>
        <dbReference type="EMBL" id="CAL8111052.1"/>
    </source>
</evidence>
<evidence type="ECO:0000256" key="2">
    <source>
        <dbReference type="SAM" id="MobiDB-lite"/>
    </source>
</evidence>
<dbReference type="PROSITE" id="PS50157">
    <property type="entry name" value="ZINC_FINGER_C2H2_2"/>
    <property type="match status" value="1"/>
</dbReference>
<feature type="compositionally biased region" description="Polar residues" evidence="2">
    <location>
        <begin position="128"/>
        <end position="142"/>
    </location>
</feature>
<keyword evidence="1" id="KW-0479">Metal-binding</keyword>
<feature type="compositionally biased region" description="Polar residues" evidence="2">
    <location>
        <begin position="173"/>
        <end position="184"/>
    </location>
</feature>
<protein>
    <recommendedName>
        <fullName evidence="7">Retrovirus-related Pol polyprotein from type-1 retrotransposable element R2</fullName>
    </recommendedName>
</protein>
<keyword evidence="1" id="KW-0863">Zinc-finger</keyword>
<organism evidence="5 6">
    <name type="scientific">Orchesella dallaii</name>
    <dbReference type="NCBI Taxonomy" id="48710"/>
    <lineage>
        <taxon>Eukaryota</taxon>
        <taxon>Metazoa</taxon>
        <taxon>Ecdysozoa</taxon>
        <taxon>Arthropoda</taxon>
        <taxon>Hexapoda</taxon>
        <taxon>Collembola</taxon>
        <taxon>Entomobryomorpha</taxon>
        <taxon>Entomobryoidea</taxon>
        <taxon>Orchesellidae</taxon>
        <taxon>Orchesellinae</taxon>
        <taxon>Orchesella</taxon>
    </lineage>
</organism>
<dbReference type="InterPro" id="IPR043502">
    <property type="entry name" value="DNA/RNA_pol_sf"/>
</dbReference>
<dbReference type="Proteomes" id="UP001642540">
    <property type="component" value="Unassembled WGS sequence"/>
</dbReference>
<comment type="caution">
    <text evidence="5">The sequence shown here is derived from an EMBL/GenBank/DDBJ whole genome shotgun (WGS) entry which is preliminary data.</text>
</comment>
<dbReference type="PANTHER" id="PTHR19446">
    <property type="entry name" value="REVERSE TRANSCRIPTASES"/>
    <property type="match status" value="1"/>
</dbReference>
<feature type="region of interest" description="Disordered" evidence="2">
    <location>
        <begin position="1"/>
        <end position="21"/>
    </location>
</feature>
<dbReference type="PROSITE" id="PS00028">
    <property type="entry name" value="ZINC_FINGER_C2H2_1"/>
    <property type="match status" value="1"/>
</dbReference>
<keyword evidence="6" id="KW-1185">Reference proteome</keyword>
<proteinExistence type="predicted"/>
<dbReference type="SMART" id="SM00355">
    <property type="entry name" value="ZnF_C2H2"/>
    <property type="match status" value="3"/>
</dbReference>
<accession>A0ABP1QS46</accession>
<dbReference type="CDD" id="cd01650">
    <property type="entry name" value="RT_nLTR_like"/>
    <property type="match status" value="1"/>
</dbReference>
<gene>
    <name evidence="5" type="ORF">ODALV1_LOCUS14683</name>
</gene>
<dbReference type="EMBL" id="CAXLJM020000046">
    <property type="protein sequence ID" value="CAL8111052.1"/>
    <property type="molecule type" value="Genomic_DNA"/>
</dbReference>
<keyword evidence="1" id="KW-0862">Zinc</keyword>
<dbReference type="SUPFAM" id="SSF56672">
    <property type="entry name" value="DNA/RNA polymerases"/>
    <property type="match status" value="1"/>
</dbReference>
<feature type="domain" description="C2H2-type" evidence="3">
    <location>
        <begin position="99"/>
        <end position="126"/>
    </location>
</feature>
<feature type="region of interest" description="Disordered" evidence="2">
    <location>
        <begin position="112"/>
        <end position="184"/>
    </location>
</feature>
<evidence type="ECO:0000259" key="4">
    <source>
        <dbReference type="PROSITE" id="PS50878"/>
    </source>
</evidence>
<evidence type="ECO:0008006" key="7">
    <source>
        <dbReference type="Google" id="ProtNLM"/>
    </source>
</evidence>
<evidence type="ECO:0000259" key="3">
    <source>
        <dbReference type="PROSITE" id="PS50157"/>
    </source>
</evidence>
<feature type="domain" description="Reverse transcriptase" evidence="4">
    <location>
        <begin position="455"/>
        <end position="711"/>
    </location>
</feature>
<evidence type="ECO:0000313" key="6">
    <source>
        <dbReference type="Proteomes" id="UP001642540"/>
    </source>
</evidence>
<dbReference type="InterPro" id="IPR013087">
    <property type="entry name" value="Znf_C2H2_type"/>
</dbReference>
<name>A0ABP1QS46_9HEXA</name>
<reference evidence="5 6" key="1">
    <citation type="submission" date="2024-08" db="EMBL/GenBank/DDBJ databases">
        <authorList>
            <person name="Cucini C."/>
            <person name="Frati F."/>
        </authorList>
    </citation>
    <scope>NUCLEOTIDE SEQUENCE [LARGE SCALE GENOMIC DNA]</scope>
</reference>
<dbReference type="Pfam" id="PF00078">
    <property type="entry name" value="RVT_1"/>
    <property type="match status" value="1"/>
</dbReference>
<dbReference type="PROSITE" id="PS50878">
    <property type="entry name" value="RT_POL"/>
    <property type="match status" value="1"/>
</dbReference>